<dbReference type="KEGG" id="oni:Osc7112_0860"/>
<gene>
    <name evidence="1" type="ORF">Osc7112_0860</name>
</gene>
<dbReference type="EMBL" id="CP003614">
    <property type="protein sequence ID" value="AFZ05438.1"/>
    <property type="molecule type" value="Genomic_DNA"/>
</dbReference>
<proteinExistence type="predicted"/>
<reference evidence="1 2" key="1">
    <citation type="submission" date="2012-05" db="EMBL/GenBank/DDBJ databases">
        <title>Finished chromosome of genome of Oscillatoria sp. PCC 7112.</title>
        <authorList>
            <consortium name="US DOE Joint Genome Institute"/>
            <person name="Gugger M."/>
            <person name="Coursin T."/>
            <person name="Rippka R."/>
            <person name="Tandeau De Marsac N."/>
            <person name="Huntemann M."/>
            <person name="Wei C.-L."/>
            <person name="Han J."/>
            <person name="Detter J.C."/>
            <person name="Han C."/>
            <person name="Tapia R."/>
            <person name="Davenport K."/>
            <person name="Daligault H."/>
            <person name="Erkkila T."/>
            <person name="Gu W."/>
            <person name="Munk A.C.C."/>
            <person name="Teshima H."/>
            <person name="Xu Y."/>
            <person name="Chain P."/>
            <person name="Chen A."/>
            <person name="Krypides N."/>
            <person name="Mavromatis K."/>
            <person name="Markowitz V."/>
            <person name="Szeto E."/>
            <person name="Ivanova N."/>
            <person name="Mikhailova N."/>
            <person name="Ovchinnikova G."/>
            <person name="Pagani I."/>
            <person name="Pati A."/>
            <person name="Goodwin L."/>
            <person name="Peters L."/>
            <person name="Pitluck S."/>
            <person name="Woyke T."/>
            <person name="Kerfeld C."/>
        </authorList>
    </citation>
    <scope>NUCLEOTIDE SEQUENCE [LARGE SCALE GENOMIC DNA]</scope>
    <source>
        <strain evidence="1 2">PCC 7112</strain>
    </source>
</reference>
<name>K9VBF0_9CYAN</name>
<dbReference type="Proteomes" id="UP000010478">
    <property type="component" value="Chromosome"/>
</dbReference>
<dbReference type="HOGENOM" id="CLU_3219463_0_0_3"/>
<keyword evidence="2" id="KW-1185">Reference proteome</keyword>
<evidence type="ECO:0000313" key="2">
    <source>
        <dbReference type="Proteomes" id="UP000010478"/>
    </source>
</evidence>
<dbReference type="AlphaFoldDB" id="K9VBF0"/>
<organism evidence="1 2">
    <name type="scientific">Phormidium nigroviride PCC 7112</name>
    <dbReference type="NCBI Taxonomy" id="179408"/>
    <lineage>
        <taxon>Bacteria</taxon>
        <taxon>Bacillati</taxon>
        <taxon>Cyanobacteriota</taxon>
        <taxon>Cyanophyceae</taxon>
        <taxon>Oscillatoriophycideae</taxon>
        <taxon>Oscillatoriales</taxon>
        <taxon>Oscillatoriaceae</taxon>
        <taxon>Phormidium</taxon>
    </lineage>
</organism>
<sequence length="44" mass="5127">MSGKIYNPSGLAPISTSRKYVFLLRFFAYLRMLGIVELRENFVK</sequence>
<evidence type="ECO:0000313" key="1">
    <source>
        <dbReference type="EMBL" id="AFZ05438.1"/>
    </source>
</evidence>
<dbReference type="STRING" id="179408.Osc7112_0860"/>
<protein>
    <submittedName>
        <fullName evidence="1">Uncharacterized protein</fullName>
    </submittedName>
</protein>
<accession>K9VBF0</accession>